<feature type="region of interest" description="Disordered" evidence="1">
    <location>
        <begin position="1"/>
        <end position="23"/>
    </location>
</feature>
<organism evidence="2 3">
    <name type="scientific">Anas platyrhynchos</name>
    <name type="common">Mallard</name>
    <name type="synonym">Anas boschas</name>
    <dbReference type="NCBI Taxonomy" id="8839"/>
    <lineage>
        <taxon>Eukaryota</taxon>
        <taxon>Metazoa</taxon>
        <taxon>Chordata</taxon>
        <taxon>Craniata</taxon>
        <taxon>Vertebrata</taxon>
        <taxon>Euteleostomi</taxon>
        <taxon>Archelosauria</taxon>
        <taxon>Archosauria</taxon>
        <taxon>Dinosauria</taxon>
        <taxon>Saurischia</taxon>
        <taxon>Theropoda</taxon>
        <taxon>Coelurosauria</taxon>
        <taxon>Aves</taxon>
        <taxon>Neognathae</taxon>
        <taxon>Galloanserae</taxon>
        <taxon>Anseriformes</taxon>
        <taxon>Anatidae</taxon>
        <taxon>Anatinae</taxon>
        <taxon>Anas</taxon>
    </lineage>
</organism>
<dbReference type="EMBL" id="KB742794">
    <property type="protein sequence ID" value="EOB04386.1"/>
    <property type="molecule type" value="Genomic_DNA"/>
</dbReference>
<sequence>MVTTSKAVQRPQGLREVSGDNRAKAEARVLRGAQDFARGDSKSRFSLARLAAAPQGVLNGQHSMSTFCSSTDMSSLGPRKMLMRSENRTGNSAGCSLPVNSAAALTPPQHRAYRLLKAQMVKARHLQAPEGKLKKSIHRNILLQVKTLQHVGGLFVRRFGPAAVGKGDARQHLLAADHSDEDRPLLRAEKILTAAAPWQQPSSSLFQTSRIPMGLLIYYCCTARGKGNSGKRGDSAHTPDPTFPSFREGSRGELPRIFKHTVLRQLIKYAQWAWKGGQAWHHPSPHSSLLLLGVGAPSRVSTSVPESPPSHPAAPSLWKQVQHSQEEGKDPFGNSLCSYAASSLLGARTTATLQFPSGATPYEQVCLQASIWIISPRSPILISFLQAALWLAAATYPLEKVTEYLGIS</sequence>
<name>R0K2Z0_ANAPL</name>
<dbReference type="AlphaFoldDB" id="R0K2Z0"/>
<keyword evidence="3" id="KW-1185">Reference proteome</keyword>
<gene>
    <name evidence="2" type="ORF">Anapl_11911</name>
</gene>
<proteinExistence type="predicted"/>
<feature type="region of interest" description="Disordered" evidence="1">
    <location>
        <begin position="300"/>
        <end position="329"/>
    </location>
</feature>
<protein>
    <submittedName>
        <fullName evidence="2">Uncharacterized protein</fullName>
    </submittedName>
</protein>
<accession>R0K2Z0</accession>
<evidence type="ECO:0000256" key="1">
    <source>
        <dbReference type="SAM" id="MobiDB-lite"/>
    </source>
</evidence>
<evidence type="ECO:0000313" key="3">
    <source>
        <dbReference type="Proteomes" id="UP000296049"/>
    </source>
</evidence>
<dbReference type="Proteomes" id="UP000296049">
    <property type="component" value="Unassembled WGS sequence"/>
</dbReference>
<feature type="region of interest" description="Disordered" evidence="1">
    <location>
        <begin position="228"/>
        <end position="250"/>
    </location>
</feature>
<reference evidence="3" key="1">
    <citation type="journal article" date="2013" name="Nat. Genet.">
        <title>The duck genome and transcriptome provide insight into an avian influenza virus reservoir species.</title>
        <authorList>
            <person name="Huang Y."/>
            <person name="Li Y."/>
            <person name="Burt D.W."/>
            <person name="Chen H."/>
            <person name="Zhang Y."/>
            <person name="Qian W."/>
            <person name="Kim H."/>
            <person name="Gan S."/>
            <person name="Zhao Y."/>
            <person name="Li J."/>
            <person name="Yi K."/>
            <person name="Feng H."/>
            <person name="Zhu P."/>
            <person name="Li B."/>
            <person name="Liu Q."/>
            <person name="Fairley S."/>
            <person name="Magor K.E."/>
            <person name="Du Z."/>
            <person name="Hu X."/>
            <person name="Goodman L."/>
            <person name="Tafer H."/>
            <person name="Vignal A."/>
            <person name="Lee T."/>
            <person name="Kim K.W."/>
            <person name="Sheng Z."/>
            <person name="An Y."/>
            <person name="Searle S."/>
            <person name="Herrero J."/>
            <person name="Groenen M.A."/>
            <person name="Crooijmans R.P."/>
            <person name="Faraut T."/>
            <person name="Cai Q."/>
            <person name="Webster R.G."/>
            <person name="Aldridge J.R."/>
            <person name="Warren W.C."/>
            <person name="Bartschat S."/>
            <person name="Kehr S."/>
            <person name="Marz M."/>
            <person name="Stadler P.F."/>
            <person name="Smith J."/>
            <person name="Kraus R.H."/>
            <person name="Zhao Y."/>
            <person name="Ren L."/>
            <person name="Fei J."/>
            <person name="Morisson M."/>
            <person name="Kaiser P."/>
            <person name="Griffin D.K."/>
            <person name="Rao M."/>
            <person name="Pitel F."/>
            <person name="Wang J."/>
            <person name="Li N."/>
        </authorList>
    </citation>
    <scope>NUCLEOTIDE SEQUENCE [LARGE SCALE GENOMIC DNA]</scope>
</reference>
<evidence type="ECO:0000313" key="2">
    <source>
        <dbReference type="EMBL" id="EOB04386.1"/>
    </source>
</evidence>